<dbReference type="Gene3D" id="3.30.1540.10">
    <property type="entry name" value="formyl-coa transferase, domain 3"/>
    <property type="match status" value="1"/>
</dbReference>
<dbReference type="GO" id="GO:0008410">
    <property type="term" value="F:CoA-transferase activity"/>
    <property type="evidence" value="ECO:0007669"/>
    <property type="project" value="TreeGrafter"/>
</dbReference>
<comment type="caution">
    <text evidence="2">The sequence shown here is derived from an EMBL/GenBank/DDBJ whole genome shotgun (WGS) entry which is preliminary data.</text>
</comment>
<proteinExistence type="predicted"/>
<keyword evidence="3" id="KW-1185">Reference proteome</keyword>
<evidence type="ECO:0000313" key="2">
    <source>
        <dbReference type="EMBL" id="SDG04159.1"/>
    </source>
</evidence>
<reference evidence="2 3" key="1">
    <citation type="submission" date="2016-10" db="EMBL/GenBank/DDBJ databases">
        <authorList>
            <person name="Varghese N."/>
            <person name="Submissions S."/>
        </authorList>
    </citation>
    <scope>NUCLEOTIDE SEQUENCE [LARGE SCALE GENOMIC DNA]</scope>
    <source>
        <strain evidence="2 3">DSM 18839</strain>
    </source>
</reference>
<dbReference type="PANTHER" id="PTHR48207">
    <property type="entry name" value="SUCCINATE--HYDROXYMETHYLGLUTARATE COA-TRANSFERASE"/>
    <property type="match status" value="1"/>
</dbReference>
<dbReference type="RefSeq" id="WP_175474251.1">
    <property type="nucleotide sequence ID" value="NZ_FNBW01000009.1"/>
</dbReference>
<protein>
    <submittedName>
        <fullName evidence="2">Crotonobetainyl-CoA:carnitine CoA-transferase CaiB</fullName>
    </submittedName>
</protein>
<dbReference type="Pfam" id="PF02515">
    <property type="entry name" value="CoA_transf_3"/>
    <property type="match status" value="1"/>
</dbReference>
<dbReference type="SUPFAM" id="SSF89796">
    <property type="entry name" value="CoA-transferase family III (CaiB/BaiF)"/>
    <property type="match status" value="1"/>
</dbReference>
<evidence type="ECO:0000313" key="3">
    <source>
        <dbReference type="Proteomes" id="UP000198615"/>
    </source>
</evidence>
<organism evidence="2 3">
    <name type="scientific">Thalassobaculum litoreum DSM 18839</name>
    <dbReference type="NCBI Taxonomy" id="1123362"/>
    <lineage>
        <taxon>Bacteria</taxon>
        <taxon>Pseudomonadati</taxon>
        <taxon>Pseudomonadota</taxon>
        <taxon>Alphaproteobacteria</taxon>
        <taxon>Rhodospirillales</taxon>
        <taxon>Thalassobaculaceae</taxon>
        <taxon>Thalassobaculum</taxon>
    </lineage>
</organism>
<dbReference type="Gene3D" id="3.40.50.10540">
    <property type="entry name" value="Crotonobetainyl-coa:carnitine coa-transferase, domain 1"/>
    <property type="match status" value="1"/>
</dbReference>
<dbReference type="InterPro" id="IPR050483">
    <property type="entry name" value="CoA-transferase_III_domain"/>
</dbReference>
<dbReference type="EMBL" id="FNBW01000009">
    <property type="protein sequence ID" value="SDG04159.1"/>
    <property type="molecule type" value="Genomic_DNA"/>
</dbReference>
<dbReference type="AlphaFoldDB" id="A0A8G2BJE6"/>
<accession>A0A8G2BJE6</accession>
<name>A0A8G2BJE6_9PROT</name>
<gene>
    <name evidence="2" type="ORF">SAMN05660686_03168</name>
</gene>
<dbReference type="InterPro" id="IPR023606">
    <property type="entry name" value="CoA-Trfase_III_dom_1_sf"/>
</dbReference>
<dbReference type="Proteomes" id="UP000198615">
    <property type="component" value="Unassembled WGS sequence"/>
</dbReference>
<dbReference type="InterPro" id="IPR003673">
    <property type="entry name" value="CoA-Trfase_fam_III"/>
</dbReference>
<dbReference type="InterPro" id="IPR044855">
    <property type="entry name" value="CoA-Trfase_III_dom3_sf"/>
</dbReference>
<evidence type="ECO:0000256" key="1">
    <source>
        <dbReference type="ARBA" id="ARBA00022679"/>
    </source>
</evidence>
<dbReference type="PANTHER" id="PTHR48207:SF3">
    <property type="entry name" value="SUCCINATE--HYDROXYMETHYLGLUTARATE COA-TRANSFERASE"/>
    <property type="match status" value="1"/>
</dbReference>
<sequence length="392" mass="41554">MARAFEGIRVVDFTQVLSGPYMTSLLAQEGADVIKIEAPGPGGGDQMRNRMIPSKYTDIDMGSAFLALNPGKRSVALDLKSEEGRGIAHRLIETADVVAQNFRGGVAERLGLGWEDVKAIKPDVVYCQITGYGATGPRSKEGAYDGAIQAASGMMSTNGSPETGPMRTGYFPVDLFTGASAAFAVAAALFRRERTGEGQYLDISMLDAALNIQAPSIAQWSIDGNPGGLIGNSSATHLPTANSFDCADGTVLMSATMQTHVQAVFEELGIADLLTDTRFADSKARIANRELVDSTLRQAFLADTAANWARRLGARGVPISRVNSIPEAVEEPQLAHRGTLAEVPAPKGFDHPVRLAMAPYRSAADGPRFDRPPPGLGEHTEEILAELGITPG</sequence>
<keyword evidence="1 2" id="KW-0808">Transferase</keyword>